<dbReference type="SMART" id="SM00226">
    <property type="entry name" value="LMWPc"/>
    <property type="match status" value="1"/>
</dbReference>
<dbReference type="SUPFAM" id="SSF52788">
    <property type="entry name" value="Phosphotyrosine protein phosphatases I"/>
    <property type="match status" value="1"/>
</dbReference>
<dbReference type="Proteomes" id="UP000315711">
    <property type="component" value="Unassembled WGS sequence"/>
</dbReference>
<dbReference type="Pfam" id="PF01451">
    <property type="entry name" value="LMWPc"/>
    <property type="match status" value="1"/>
</dbReference>
<accession>A0A562QSP5</accession>
<evidence type="ECO:0000256" key="2">
    <source>
        <dbReference type="ARBA" id="ARBA00022801"/>
    </source>
</evidence>
<dbReference type="RefSeq" id="WP_199757363.1">
    <property type="nucleotide sequence ID" value="NZ_VLKZ01000001.1"/>
</dbReference>
<evidence type="ECO:0000256" key="1">
    <source>
        <dbReference type="ARBA" id="ARBA00011063"/>
    </source>
</evidence>
<evidence type="ECO:0000256" key="4">
    <source>
        <dbReference type="PIRSR" id="PIRSR617867-1"/>
    </source>
</evidence>
<feature type="active site" description="Nucleophile" evidence="4">
    <location>
        <position position="10"/>
    </location>
</feature>
<keyword evidence="7" id="KW-1185">Reference proteome</keyword>
<dbReference type="Gene3D" id="3.40.50.2300">
    <property type="match status" value="1"/>
</dbReference>
<protein>
    <submittedName>
        <fullName evidence="6">Protein-tyrosine phosphatase</fullName>
    </submittedName>
</protein>
<dbReference type="InterPro" id="IPR017867">
    <property type="entry name" value="Tyr_phospatase_low_mol_wt"/>
</dbReference>
<evidence type="ECO:0000259" key="5">
    <source>
        <dbReference type="SMART" id="SM00226"/>
    </source>
</evidence>
<keyword evidence="3" id="KW-0904">Protein phosphatase</keyword>
<organism evidence="6 7">
    <name type="scientific">Halalkalibacter nanhaiisediminis</name>
    <dbReference type="NCBI Taxonomy" id="688079"/>
    <lineage>
        <taxon>Bacteria</taxon>
        <taxon>Bacillati</taxon>
        <taxon>Bacillota</taxon>
        <taxon>Bacilli</taxon>
        <taxon>Bacillales</taxon>
        <taxon>Bacillaceae</taxon>
        <taxon>Halalkalibacter</taxon>
    </lineage>
</organism>
<dbReference type="EMBL" id="VLKZ01000001">
    <property type="protein sequence ID" value="TWI59779.1"/>
    <property type="molecule type" value="Genomic_DNA"/>
</dbReference>
<dbReference type="AlphaFoldDB" id="A0A562QSP5"/>
<proteinExistence type="inferred from homology"/>
<feature type="active site" evidence="4">
    <location>
        <position position="16"/>
    </location>
</feature>
<feature type="domain" description="Phosphotyrosine protein phosphatase I" evidence="5">
    <location>
        <begin position="4"/>
        <end position="146"/>
    </location>
</feature>
<evidence type="ECO:0000313" key="6">
    <source>
        <dbReference type="EMBL" id="TWI59779.1"/>
    </source>
</evidence>
<dbReference type="InterPro" id="IPR036196">
    <property type="entry name" value="Ptyr_pPase_sf"/>
</dbReference>
<comment type="similarity">
    <text evidence="1">Belongs to the low molecular weight phosphotyrosine protein phosphatase family.</text>
</comment>
<dbReference type="InterPro" id="IPR050438">
    <property type="entry name" value="LMW_PTPase"/>
</dbReference>
<dbReference type="InterPro" id="IPR023485">
    <property type="entry name" value="Ptyr_pPase"/>
</dbReference>
<dbReference type="PRINTS" id="PR00719">
    <property type="entry name" value="LMWPTPASE"/>
</dbReference>
<comment type="caution">
    <text evidence="6">The sequence shown here is derived from an EMBL/GenBank/DDBJ whole genome shotgun (WGS) entry which is preliminary data.</text>
</comment>
<evidence type="ECO:0000256" key="3">
    <source>
        <dbReference type="ARBA" id="ARBA00022912"/>
    </source>
</evidence>
<dbReference type="PANTHER" id="PTHR11717:SF31">
    <property type="entry name" value="LOW MOLECULAR WEIGHT PROTEIN-TYROSINE-PHOSPHATASE ETP-RELATED"/>
    <property type="match status" value="1"/>
</dbReference>
<keyword evidence="2" id="KW-0378">Hydrolase</keyword>
<dbReference type="GO" id="GO:0004725">
    <property type="term" value="F:protein tyrosine phosphatase activity"/>
    <property type="evidence" value="ECO:0007669"/>
    <property type="project" value="InterPro"/>
</dbReference>
<name>A0A562QSP5_9BACI</name>
<sequence>MAIKKVLFVCTGNTCRSPMAEALLRSRTQEDIEVKSAGVQAFPNSPASEGTRTVLAEKGIGHDHQSQSVSQELLEWADVVLTMTYAHKNMIQLLFPEMSEHTFTLKEFIDPNTEDKDIVDPFGGPIEAYQQTAEQIEACLDELMRKLAES</sequence>
<evidence type="ECO:0000313" key="7">
    <source>
        <dbReference type="Proteomes" id="UP000315711"/>
    </source>
</evidence>
<reference evidence="6 7" key="1">
    <citation type="journal article" date="2015" name="Stand. Genomic Sci.">
        <title>Genomic Encyclopedia of Bacterial and Archaeal Type Strains, Phase III: the genomes of soil and plant-associated and newly described type strains.</title>
        <authorList>
            <person name="Whitman W.B."/>
            <person name="Woyke T."/>
            <person name="Klenk H.P."/>
            <person name="Zhou Y."/>
            <person name="Lilburn T.G."/>
            <person name="Beck B.J."/>
            <person name="De Vos P."/>
            <person name="Vandamme P."/>
            <person name="Eisen J.A."/>
            <person name="Garrity G."/>
            <person name="Hugenholtz P."/>
            <person name="Kyrpides N.C."/>
        </authorList>
    </citation>
    <scope>NUCLEOTIDE SEQUENCE [LARGE SCALE GENOMIC DNA]</scope>
    <source>
        <strain evidence="6 7">CGMCC 1.10116</strain>
    </source>
</reference>
<dbReference type="PANTHER" id="PTHR11717">
    <property type="entry name" value="LOW MOLECULAR WEIGHT PROTEIN TYROSINE PHOSPHATASE"/>
    <property type="match status" value="1"/>
</dbReference>
<gene>
    <name evidence="6" type="ORF">IQ10_00200</name>
</gene>
<dbReference type="CDD" id="cd16344">
    <property type="entry name" value="LMWPAP"/>
    <property type="match status" value="1"/>
</dbReference>
<feature type="active site" description="Proton donor" evidence="4">
    <location>
        <position position="120"/>
    </location>
</feature>